<dbReference type="NCBIfam" id="NF002886">
    <property type="entry name" value="PRK03355.1"/>
    <property type="match status" value="1"/>
</dbReference>
<proteinExistence type="inferred from homology"/>
<dbReference type="Pfam" id="PF01553">
    <property type="entry name" value="Acyltransferase"/>
    <property type="match status" value="1"/>
</dbReference>
<comment type="caution">
    <text evidence="7">The sequence shown here is derived from an EMBL/GenBank/DDBJ whole genome shotgun (WGS) entry which is preliminary data.</text>
</comment>
<name>A0ABS2KX46_9NOCA</name>
<dbReference type="InterPro" id="IPR045520">
    <property type="entry name" value="GPAT/DHAPAT_C"/>
</dbReference>
<dbReference type="Proteomes" id="UP000703038">
    <property type="component" value="Unassembled WGS sequence"/>
</dbReference>
<dbReference type="RefSeq" id="WP_204869305.1">
    <property type="nucleotide sequence ID" value="NZ_JAFBBK010000001.1"/>
</dbReference>
<protein>
    <submittedName>
        <fullName evidence="7">Glycerol-3-phosphate O-acyltransferase</fullName>
        <ecNumber evidence="7">2.3.1.15</ecNumber>
    </submittedName>
</protein>
<keyword evidence="3 7" id="KW-0808">Transferase</keyword>
<comment type="subcellular location">
    <subcellularLocation>
        <location evidence="1">Endomembrane system</location>
        <topology evidence="1">Peripheral membrane protein</topology>
    </subcellularLocation>
</comment>
<dbReference type="EC" id="2.3.1.15" evidence="7"/>
<comment type="similarity">
    <text evidence="2">Belongs to the GPAT/DAPAT family.</text>
</comment>
<feature type="domain" description="Phospholipid/glycerol acyltransferase" evidence="6">
    <location>
        <begin position="238"/>
        <end position="364"/>
    </location>
</feature>
<organism evidence="7 8">
    <name type="scientific">Rhodococcoides corynebacterioides</name>
    <dbReference type="NCBI Taxonomy" id="53972"/>
    <lineage>
        <taxon>Bacteria</taxon>
        <taxon>Bacillati</taxon>
        <taxon>Actinomycetota</taxon>
        <taxon>Actinomycetes</taxon>
        <taxon>Mycobacteriales</taxon>
        <taxon>Nocardiaceae</taxon>
        <taxon>Rhodococcoides</taxon>
    </lineage>
</organism>
<dbReference type="PANTHER" id="PTHR12563:SF17">
    <property type="entry name" value="DIHYDROXYACETONE PHOSPHATE ACYLTRANSFERASE"/>
    <property type="match status" value="1"/>
</dbReference>
<sequence>MSQLDSTEHPLTGRSSSADDQVFLIDAVSDVDVHAADDWIDRHHGDGRPESVVMTGKALDELTERAGGADPLITPLRVSWTKAPRKGFGLRVGRARRGEPRIIEGEPASLSALRERFEATAGRSLSSYIARQASLTLDKAEREVIGSEYKVPRFVVEEMTERSQFRADLAELAASVDTPVSAVNARVHEILDEMVATENKGAVELWGKLGAFFSRAYRVEVDTEKIAELRDLDKSFPLVFLPNHRSYLDPLVLRPALLEQGFPLNHVMGGINVGFWPIGPLAKRSGVVLIQRKFSDAVYKWTLRQYMSFLLSKKFNLEWYIEGGRSRTGKLRPPRFGLLTYLFDALENSTAADAYLVPTSITYDRLHEVGEMAKESHGATKQAEGIRMAIGYVRAQGQLRGTVYLRFGTPMSARQFLDEYDDKRVAVQRAALAVSHAINESTPVTPAALVAMAMLGIEDRALNKREMWSIIEPLASYIQQRGLPTAGGVDLTDIDVMTAAVRAQVAAGVVRRFDDGPEPLFLLAQDKHLVASFFRNNAIHFFVMRAIGELVVLRTEDCPTGEVAADDLWKSALELRDMLKFEFFFGEKREFGERLEAEVDLIDPHWRTGLDQPGYALKSLQSQPFHLAHRVLQPIFEAYQVVADQLLTLTPGAKFDKVSFLDDCLGVAQSRRLRQQLEHSEAISNELFDTALQLADNRGLLSTEDDDIASRRAAFAADIAAWGRVSRRIRTMVHVALDSVDGADAPDRPDNASGGHR</sequence>
<evidence type="ECO:0000313" key="7">
    <source>
        <dbReference type="EMBL" id="MBM7416515.1"/>
    </source>
</evidence>
<dbReference type="SUPFAM" id="SSF69593">
    <property type="entry name" value="Glycerol-3-phosphate (1)-acyltransferase"/>
    <property type="match status" value="1"/>
</dbReference>
<evidence type="ECO:0000256" key="1">
    <source>
        <dbReference type="ARBA" id="ARBA00004184"/>
    </source>
</evidence>
<accession>A0ABS2KX46</accession>
<dbReference type="Pfam" id="PF19277">
    <property type="entry name" value="GPAT_C"/>
    <property type="match status" value="1"/>
</dbReference>
<evidence type="ECO:0000259" key="6">
    <source>
        <dbReference type="SMART" id="SM00563"/>
    </source>
</evidence>
<keyword evidence="8" id="KW-1185">Reference proteome</keyword>
<evidence type="ECO:0000256" key="3">
    <source>
        <dbReference type="ARBA" id="ARBA00022679"/>
    </source>
</evidence>
<dbReference type="InterPro" id="IPR041728">
    <property type="entry name" value="GPAT/DHAPAT_LPLAT"/>
</dbReference>
<keyword evidence="4" id="KW-0472">Membrane</keyword>
<evidence type="ECO:0000256" key="2">
    <source>
        <dbReference type="ARBA" id="ARBA00007937"/>
    </source>
</evidence>
<evidence type="ECO:0000256" key="4">
    <source>
        <dbReference type="ARBA" id="ARBA00023136"/>
    </source>
</evidence>
<dbReference type="GO" id="GO:0004366">
    <property type="term" value="F:glycerol-3-phosphate O-acyltransferase activity"/>
    <property type="evidence" value="ECO:0007669"/>
    <property type="project" value="UniProtKB-EC"/>
</dbReference>
<evidence type="ECO:0000256" key="5">
    <source>
        <dbReference type="ARBA" id="ARBA00023315"/>
    </source>
</evidence>
<dbReference type="InterPro" id="IPR022284">
    <property type="entry name" value="GPAT/DHAPAT"/>
</dbReference>
<keyword evidence="5 7" id="KW-0012">Acyltransferase</keyword>
<evidence type="ECO:0000313" key="8">
    <source>
        <dbReference type="Proteomes" id="UP000703038"/>
    </source>
</evidence>
<dbReference type="PANTHER" id="PTHR12563">
    <property type="entry name" value="GLYCEROL-3-PHOSPHATE ACYLTRANSFERASE"/>
    <property type="match status" value="1"/>
</dbReference>
<dbReference type="EMBL" id="JAFBBK010000001">
    <property type="protein sequence ID" value="MBM7416515.1"/>
    <property type="molecule type" value="Genomic_DNA"/>
</dbReference>
<gene>
    <name evidence="7" type="ORF">JOE42_003248</name>
</gene>
<dbReference type="PIRSF" id="PIRSF000437">
    <property type="entry name" value="GPAT_DHAPAT"/>
    <property type="match status" value="1"/>
</dbReference>
<dbReference type="SMART" id="SM00563">
    <property type="entry name" value="PlsC"/>
    <property type="match status" value="1"/>
</dbReference>
<dbReference type="CDD" id="cd07993">
    <property type="entry name" value="LPLAT_DHAPAT-like"/>
    <property type="match status" value="1"/>
</dbReference>
<reference evidence="7 8" key="1">
    <citation type="submission" date="2021-01" db="EMBL/GenBank/DDBJ databases">
        <title>Genomics of switchgrass bacterial isolates.</title>
        <authorList>
            <person name="Shade A."/>
        </authorList>
    </citation>
    <scope>NUCLEOTIDE SEQUENCE [LARGE SCALE GENOMIC DNA]</scope>
    <source>
        <strain evidence="7 8">PvP111</strain>
    </source>
</reference>
<dbReference type="InterPro" id="IPR002123">
    <property type="entry name" value="Plipid/glycerol_acylTrfase"/>
</dbReference>